<feature type="compositionally biased region" description="Low complexity" evidence="1">
    <location>
        <begin position="214"/>
        <end position="224"/>
    </location>
</feature>
<gene>
    <name evidence="2" type="ORF">NAV_LOCUS329</name>
</gene>
<feature type="region of interest" description="Disordered" evidence="1">
    <location>
        <begin position="203"/>
        <end position="283"/>
    </location>
</feature>
<dbReference type="OrthoDB" id="5857738at2759"/>
<evidence type="ECO:0000256" key="1">
    <source>
        <dbReference type="SAM" id="MobiDB-lite"/>
    </source>
</evidence>
<dbReference type="Proteomes" id="UP000276991">
    <property type="component" value="Unassembled WGS sequence"/>
</dbReference>
<feature type="compositionally biased region" description="Low complexity" evidence="1">
    <location>
        <begin position="163"/>
        <end position="178"/>
    </location>
</feature>
<evidence type="ECO:0000313" key="2">
    <source>
        <dbReference type="EMBL" id="VBB25499.1"/>
    </source>
</evidence>
<protein>
    <submittedName>
        <fullName evidence="2">Uncharacterized protein</fullName>
    </submittedName>
</protein>
<dbReference type="EMBL" id="UPTC01000020">
    <property type="protein sequence ID" value="VBB25499.1"/>
    <property type="molecule type" value="Genomic_DNA"/>
</dbReference>
<feature type="compositionally biased region" description="Low complexity" evidence="1">
    <location>
        <begin position="271"/>
        <end position="281"/>
    </location>
</feature>
<reference evidence="2 3" key="1">
    <citation type="submission" date="2018-08" db="EMBL/GenBank/DDBJ databases">
        <authorList>
            <person name="Laetsch R D."/>
            <person name="Stevens L."/>
            <person name="Kumar S."/>
            <person name="Blaxter L. M."/>
        </authorList>
    </citation>
    <scope>NUCLEOTIDE SEQUENCE [LARGE SCALE GENOMIC DNA]</scope>
</reference>
<sequence>MFMKKEKPAITANKLLSGYPASDSSERKSLDGLNIRTIQKSILGSAQRLTDPELATTCSEQLQFDDSGIYKESDIANLSPFKKATIPTSGASSPSIISSAYSITDEVSEINEEIILDYNNVNSSEKTTSAEIPSSSSSRNRDSSRRLTNTSAKIKSIDFEMGNSTSNNNSSNDKSSKVNTSLSVKQLIQAKQCISRAVIQENEYESTNTSEIDSATLSSSTTTSENNKSYNYETKKHERKKKYLDENQKHRKNINIGSNKLNSESNEKYQSRSSCSADSQSYGESNFLDKRSYKTKSKSLITDMNGFTNIKCHIDDFEKSEQSDISWDPMLKHTNLLADCPRKTEHNGSRCLNSVAVQTVHLEPDNDLLPVFTPFLLKDIEKNMKGMSEKEAISTIIQTHVELIKRQARREKRILEEWDSAISDLEERCQLVSFERLKLLLHGSDYYCAS</sequence>
<evidence type="ECO:0000313" key="3">
    <source>
        <dbReference type="Proteomes" id="UP000276991"/>
    </source>
</evidence>
<name>A0A498S217_ACAVI</name>
<feature type="region of interest" description="Disordered" evidence="1">
    <location>
        <begin position="125"/>
        <end position="178"/>
    </location>
</feature>
<feature type="compositionally biased region" description="Polar residues" evidence="1">
    <location>
        <begin position="255"/>
        <end position="264"/>
    </location>
</feature>
<proteinExistence type="predicted"/>
<dbReference type="AlphaFoldDB" id="A0A498S217"/>
<keyword evidence="3" id="KW-1185">Reference proteome</keyword>
<accession>A0A498S217</accession>
<organism evidence="2 3">
    <name type="scientific">Acanthocheilonema viteae</name>
    <name type="common">Filarial nematode worm</name>
    <name type="synonym">Dipetalonema viteae</name>
    <dbReference type="NCBI Taxonomy" id="6277"/>
    <lineage>
        <taxon>Eukaryota</taxon>
        <taxon>Metazoa</taxon>
        <taxon>Ecdysozoa</taxon>
        <taxon>Nematoda</taxon>
        <taxon>Chromadorea</taxon>
        <taxon>Rhabditida</taxon>
        <taxon>Spirurina</taxon>
        <taxon>Spiruromorpha</taxon>
        <taxon>Filarioidea</taxon>
        <taxon>Onchocercidae</taxon>
        <taxon>Acanthocheilonema</taxon>
    </lineage>
</organism>